<dbReference type="GO" id="GO:0000976">
    <property type="term" value="F:transcription cis-regulatory region binding"/>
    <property type="evidence" value="ECO:0007669"/>
    <property type="project" value="TreeGrafter"/>
</dbReference>
<dbReference type="Pfam" id="PF00440">
    <property type="entry name" value="TetR_N"/>
    <property type="match status" value="1"/>
</dbReference>
<feature type="DNA-binding region" description="H-T-H motif" evidence="2">
    <location>
        <begin position="23"/>
        <end position="42"/>
    </location>
</feature>
<feature type="domain" description="HTH tetR-type" evidence="3">
    <location>
        <begin position="1"/>
        <end position="60"/>
    </location>
</feature>
<organism evidence="4 5">
    <name type="scientific">Knoellia remsis</name>
    <dbReference type="NCBI Taxonomy" id="407159"/>
    <lineage>
        <taxon>Bacteria</taxon>
        <taxon>Bacillati</taxon>
        <taxon>Actinomycetota</taxon>
        <taxon>Actinomycetes</taxon>
        <taxon>Micrococcales</taxon>
        <taxon>Intrasporangiaceae</taxon>
        <taxon>Knoellia</taxon>
    </lineage>
</organism>
<dbReference type="EMBL" id="PVTI01000053">
    <property type="protein sequence ID" value="PRY48064.1"/>
    <property type="molecule type" value="Genomic_DNA"/>
</dbReference>
<evidence type="ECO:0000259" key="3">
    <source>
        <dbReference type="PROSITE" id="PS50977"/>
    </source>
</evidence>
<dbReference type="PANTHER" id="PTHR30055">
    <property type="entry name" value="HTH-TYPE TRANSCRIPTIONAL REGULATOR RUTR"/>
    <property type="match status" value="1"/>
</dbReference>
<dbReference type="InterPro" id="IPR001647">
    <property type="entry name" value="HTH_TetR"/>
</dbReference>
<dbReference type="PRINTS" id="PR00455">
    <property type="entry name" value="HTHTETR"/>
</dbReference>
<dbReference type="SUPFAM" id="SSF46689">
    <property type="entry name" value="Homeodomain-like"/>
    <property type="match status" value="1"/>
</dbReference>
<dbReference type="RefSeq" id="WP_218279305.1">
    <property type="nucleotide sequence ID" value="NZ_PVTI01000053.1"/>
</dbReference>
<sequence>MSKERILQEARVLFSKKGYSQTSLREIAERVGVKTPSLYAHFASKEALYHAVYTEVNRELTGFFRELVLGSATLAPIERIRVLLQGVEEFYRDRPQLAEFSLRAAVEESHSSGLRQVHLDDEAVVTTALREAYVDAIGAGGVAGGVEQADAFVATAIALMDGLFLELHHYSPELYQQRSQLVWAYLHNHLSHNLNGA</sequence>
<dbReference type="InterPro" id="IPR050109">
    <property type="entry name" value="HTH-type_TetR-like_transc_reg"/>
</dbReference>
<reference evidence="4 5" key="1">
    <citation type="submission" date="2018-03" db="EMBL/GenBank/DDBJ databases">
        <title>Genomic Encyclopedia of Archaeal and Bacterial Type Strains, Phase II (KMG-II): from individual species to whole genera.</title>
        <authorList>
            <person name="Goeker M."/>
        </authorList>
    </citation>
    <scope>NUCLEOTIDE SEQUENCE [LARGE SCALE GENOMIC DNA]</scope>
    <source>
        <strain evidence="4 5">ATCC BAA-1496</strain>
    </source>
</reference>
<gene>
    <name evidence="4" type="ORF">BCF74_1539</name>
</gene>
<dbReference type="PROSITE" id="PS50977">
    <property type="entry name" value="HTH_TETR_2"/>
    <property type="match status" value="1"/>
</dbReference>
<dbReference type="SUPFAM" id="SSF48498">
    <property type="entry name" value="Tetracyclin repressor-like, C-terminal domain"/>
    <property type="match status" value="1"/>
</dbReference>
<dbReference type="GO" id="GO:0003700">
    <property type="term" value="F:DNA-binding transcription factor activity"/>
    <property type="evidence" value="ECO:0007669"/>
    <property type="project" value="TreeGrafter"/>
</dbReference>
<dbReference type="InterPro" id="IPR009057">
    <property type="entry name" value="Homeodomain-like_sf"/>
</dbReference>
<accession>A0A2T0TQR3</accession>
<keyword evidence="1 2" id="KW-0238">DNA-binding</keyword>
<dbReference type="AlphaFoldDB" id="A0A2T0TQR3"/>
<evidence type="ECO:0000313" key="5">
    <source>
        <dbReference type="Proteomes" id="UP000237822"/>
    </source>
</evidence>
<name>A0A2T0TQR3_9MICO</name>
<dbReference type="Gene3D" id="1.10.357.10">
    <property type="entry name" value="Tetracycline Repressor, domain 2"/>
    <property type="match status" value="1"/>
</dbReference>
<keyword evidence="5" id="KW-1185">Reference proteome</keyword>
<dbReference type="Proteomes" id="UP000237822">
    <property type="component" value="Unassembled WGS sequence"/>
</dbReference>
<proteinExistence type="predicted"/>
<protein>
    <submittedName>
        <fullName evidence="4">TetR family transcriptional regulator</fullName>
    </submittedName>
</protein>
<dbReference type="PANTHER" id="PTHR30055:SF219">
    <property type="entry name" value="TRANSCRIPTIONAL REGULATORY PROTEIN"/>
    <property type="match status" value="1"/>
</dbReference>
<dbReference type="InterPro" id="IPR036271">
    <property type="entry name" value="Tet_transcr_reg_TetR-rel_C_sf"/>
</dbReference>
<evidence type="ECO:0000256" key="2">
    <source>
        <dbReference type="PROSITE-ProRule" id="PRU00335"/>
    </source>
</evidence>
<comment type="caution">
    <text evidence="4">The sequence shown here is derived from an EMBL/GenBank/DDBJ whole genome shotgun (WGS) entry which is preliminary data.</text>
</comment>
<evidence type="ECO:0000313" key="4">
    <source>
        <dbReference type="EMBL" id="PRY48064.1"/>
    </source>
</evidence>
<evidence type="ECO:0000256" key="1">
    <source>
        <dbReference type="ARBA" id="ARBA00023125"/>
    </source>
</evidence>